<evidence type="ECO:0000313" key="2">
    <source>
        <dbReference type="Proteomes" id="UP000004664"/>
    </source>
</evidence>
<dbReference type="HOGENOM" id="CLU_1330666_0_0_6"/>
<dbReference type="Proteomes" id="UP000004664">
    <property type="component" value="Unassembled WGS sequence"/>
</dbReference>
<protein>
    <submittedName>
        <fullName evidence="1">Uncharacterized protein</fullName>
    </submittedName>
</protein>
<gene>
    <name evidence="1" type="ORF">Mettu_2237</name>
</gene>
<name>G3IXH8_METTV</name>
<reference evidence="1 2" key="1">
    <citation type="submission" date="2011-06" db="EMBL/GenBank/DDBJ databases">
        <title>Genomic sequence of Methylobacter tundripaludum SV96.</title>
        <authorList>
            <consortium name="US DOE Joint Genome Institute"/>
            <person name="Lucas S."/>
            <person name="Han J."/>
            <person name="Lapidus A."/>
            <person name="Cheng J.-F."/>
            <person name="Goodwin L."/>
            <person name="Pitluck S."/>
            <person name="Held B."/>
            <person name="Detter J.C."/>
            <person name="Han C."/>
            <person name="Tapia R."/>
            <person name="Land M."/>
            <person name="Hauser L."/>
            <person name="Kyrpides N."/>
            <person name="Ivanova N."/>
            <person name="Ovchinnikova G."/>
            <person name="Pagani I."/>
            <person name="Klotz M.G."/>
            <person name="Dispirito A.A."/>
            <person name="Murrell J.C."/>
            <person name="Dunfield P."/>
            <person name="Kalyuzhnaya M.G."/>
            <person name="Svenning M."/>
            <person name="Trotsenko Y.A."/>
            <person name="Stein L.Y."/>
            <person name="Woyke T."/>
        </authorList>
    </citation>
    <scope>NUCLEOTIDE SEQUENCE [LARGE SCALE GENOMIC DNA]</scope>
    <source>
        <strain evidence="2">ATCC BAA-1195 / DSM 17260 / SV96</strain>
    </source>
</reference>
<keyword evidence="2" id="KW-1185">Reference proteome</keyword>
<proteinExistence type="predicted"/>
<accession>G3IXH8</accession>
<dbReference type="EMBL" id="JH109152">
    <property type="protein sequence ID" value="EGW23387.1"/>
    <property type="molecule type" value="Genomic_DNA"/>
</dbReference>
<sequence>MNSANYTCSRSHELRGNAVKARCAANHDQRLALRDAARPALHSHAARGNEDKIRQKALFDSLIPVFSLREKGLSILNLMADVGRNKAIQAHSARWRFRRIWMMFAGNASSRYRSNRLIPAYFCVTRVPKLQLPVLNSQAGAWELAQTGVQALLALAGEACTPAFVRVPTGNLPLVPTSRLGIFSLLSFPRGGDLTAATQRMGTRQI</sequence>
<organism evidence="1 2">
    <name type="scientific">Methylobacter tundripaludum (strain ATCC BAA-1195 / DSM 17260 / SV96)</name>
    <dbReference type="NCBI Taxonomy" id="697282"/>
    <lineage>
        <taxon>Bacteria</taxon>
        <taxon>Pseudomonadati</taxon>
        <taxon>Pseudomonadota</taxon>
        <taxon>Gammaproteobacteria</taxon>
        <taxon>Methylococcales</taxon>
        <taxon>Methylococcaceae</taxon>
        <taxon>Methylobacter</taxon>
    </lineage>
</organism>
<dbReference type="AlphaFoldDB" id="G3IXH8"/>
<dbReference type="STRING" id="697282.Mettu_2237"/>
<evidence type="ECO:0000313" key="1">
    <source>
        <dbReference type="EMBL" id="EGW23387.1"/>
    </source>
</evidence>